<evidence type="ECO:0000313" key="1">
    <source>
        <dbReference type="EMBL" id="KIP11187.1"/>
    </source>
</evidence>
<gene>
    <name evidence="1" type="ORF">PHLGIDRAFT_158589</name>
</gene>
<evidence type="ECO:0000313" key="2">
    <source>
        <dbReference type="Proteomes" id="UP000053257"/>
    </source>
</evidence>
<dbReference type="EMBL" id="KN840448">
    <property type="protein sequence ID" value="KIP11187.1"/>
    <property type="molecule type" value="Genomic_DNA"/>
</dbReference>
<dbReference type="HOGENOM" id="CLU_956802_0_0_1"/>
<protein>
    <submittedName>
        <fullName evidence="1">Uncharacterized protein</fullName>
    </submittedName>
</protein>
<organism evidence="1 2">
    <name type="scientific">Phlebiopsis gigantea (strain 11061_1 CR5-6)</name>
    <name type="common">White-rot fungus</name>
    <name type="synonym">Peniophora gigantea</name>
    <dbReference type="NCBI Taxonomy" id="745531"/>
    <lineage>
        <taxon>Eukaryota</taxon>
        <taxon>Fungi</taxon>
        <taxon>Dikarya</taxon>
        <taxon>Basidiomycota</taxon>
        <taxon>Agaricomycotina</taxon>
        <taxon>Agaricomycetes</taxon>
        <taxon>Polyporales</taxon>
        <taxon>Phanerochaetaceae</taxon>
        <taxon>Phlebiopsis</taxon>
    </lineage>
</organism>
<dbReference type="Proteomes" id="UP000053257">
    <property type="component" value="Unassembled WGS sequence"/>
</dbReference>
<name>A0A0C3SCS8_PHLG1</name>
<accession>A0A0C3SCS8</accession>
<keyword evidence="2" id="KW-1185">Reference proteome</keyword>
<proteinExistence type="predicted"/>
<reference evidence="1 2" key="1">
    <citation type="journal article" date="2014" name="PLoS Genet.">
        <title>Analysis of the Phlebiopsis gigantea genome, transcriptome and secretome provides insight into its pioneer colonization strategies of wood.</title>
        <authorList>
            <person name="Hori C."/>
            <person name="Ishida T."/>
            <person name="Igarashi K."/>
            <person name="Samejima M."/>
            <person name="Suzuki H."/>
            <person name="Master E."/>
            <person name="Ferreira P."/>
            <person name="Ruiz-Duenas F.J."/>
            <person name="Held B."/>
            <person name="Canessa P."/>
            <person name="Larrondo L.F."/>
            <person name="Schmoll M."/>
            <person name="Druzhinina I.S."/>
            <person name="Kubicek C.P."/>
            <person name="Gaskell J.A."/>
            <person name="Kersten P."/>
            <person name="St John F."/>
            <person name="Glasner J."/>
            <person name="Sabat G."/>
            <person name="Splinter BonDurant S."/>
            <person name="Syed K."/>
            <person name="Yadav J."/>
            <person name="Mgbeahuruike A.C."/>
            <person name="Kovalchuk A."/>
            <person name="Asiegbu F.O."/>
            <person name="Lackner G."/>
            <person name="Hoffmeister D."/>
            <person name="Rencoret J."/>
            <person name="Gutierrez A."/>
            <person name="Sun H."/>
            <person name="Lindquist E."/>
            <person name="Barry K."/>
            <person name="Riley R."/>
            <person name="Grigoriev I.V."/>
            <person name="Henrissat B."/>
            <person name="Kues U."/>
            <person name="Berka R.M."/>
            <person name="Martinez A.T."/>
            <person name="Covert S.F."/>
            <person name="Blanchette R.A."/>
            <person name="Cullen D."/>
        </authorList>
    </citation>
    <scope>NUCLEOTIDE SEQUENCE [LARGE SCALE GENOMIC DNA]</scope>
    <source>
        <strain evidence="1 2">11061_1 CR5-6</strain>
    </source>
</reference>
<sequence>MISIALVGLCLTSLPNLPDVFRRPLRPEIPLASYFPAWVDSAYGPVNFAVDEVLEHQADAVTTVNIDNSVYLDMETSTIHSFHVSVPSVLTDPDLNSCQEWNSLAANRTMDEALVYHTVVVDLYNIAEGDSCDVSEDVPDIFSFSGFPDPEEIPKYTTIESKPDTFPSIILRPDAPEFCLSAHSLEAEPVSPTPIPVLRIDAPVFTPRAQAVILATPLRQDAPEFKARSALALAYEARGPSKVSSTRDAKDLACASRMGFVTPKKVLRLETPRLNKDAPVFLPRALGLQAA</sequence>
<dbReference type="AlphaFoldDB" id="A0A0C3SCS8"/>